<feature type="compositionally biased region" description="Low complexity" evidence="9">
    <location>
        <begin position="1087"/>
        <end position="1102"/>
    </location>
</feature>
<comment type="subcellular location">
    <subcellularLocation>
        <location evidence="1">Endoplasmic reticulum membrane</location>
    </subcellularLocation>
</comment>
<dbReference type="InterPro" id="IPR019411">
    <property type="entry name" value="MMM1_dom"/>
</dbReference>
<dbReference type="EMBL" id="LK052943">
    <property type="protein sequence ID" value="CDR43813.1"/>
    <property type="molecule type" value="Genomic_DNA"/>
</dbReference>
<sequence>MVGSFVFALTYLLGGITFLPLCLAVLLAFLYYTSPVVRVPRKTGIPDRAAKSHSTASGEQEDEVEPINVYRAGWLTVRRTYEPLKVGNDGTYVGMLASGYRSFMDNRSRDPRRSKPKDRFFAVLKQNILFLYEGEDQNECWAAIEVSAHDIVIFPEGNIDGELYVKRTAIQLKPRRTEEEAEDATSPTGHAQSEETAYDLETGRPLPWFIFAKVNSDKEDWYHSLQLASRLGNPPATTSIARDRALFDSEDMARLVEAIDAQPDSIPMRWFNALIGRIFLSVNRTSSLENYITSRIVRKLKRVKLPSMLSEIQVREVNVGASVPLFSKPMLKDLTAEGDASMEVHVAYVGEARVTIETEATVSLSSRFKPYTVRLVLAVVLKELEGTMLVKMKRPPSNRIWFGFTQMPKMVLSVEPVVSARQIKWSMVTGPIESRIRELIMESIVVPHMDDLSFFSTLAEPLFRGGIYGAFLRADKSTASADELDAPSDKKNEVDPSTDGPAEEDLVGEATPSVSKGNEVREAVSSATKESGAQLRAAAMRRRRSSEGDRPLDLTPMSTSPAATPSASAPRSPSSASSSVTGLAGLSASLASWREKNSSSTSMNGSSGTSTSRTTTRWFSKSSTPVPSTSSASTTPAPSVRTNDSTDSIASASSATTATGETSAPPHPEVSASQLRDILAKRAEERDREREKEREKAAAVAAAVDRVGLPPAEAVEGVKEAETDKREGEEGDAASEARTDQETPLLLNDSSLNSSTPALDSAATPKSPALPNRPSFVKALPTPPPASPAASTTSRDASLAAPPPLPRRHSPSASVDSASTSTTASTASSLLASWRTKVPTSATERSEALSAAKESMKRWGANWAAKRAQAQQEKEERAKRVEDSDRPVGESPEKERGGSAGAGEGNGGGYRDYRKGKSVSSGRGGGGIADYFGTNGSSDSLVSPKTPPRSIPRASVTAASTHPAGQLSSSASSTSSGHFAPSSPSASTALSTSSALANSSPSTSPAKPSMLASGPPTMSAGAGYGRRMMTLPGIRDEDKRKKVSEDHLGGGAAALAASEGEKANKAETEGPEVKEEATSASGTPPVETSAESAVASESSLPAEDAETERADVASTASTVEEPQFAVDEPVSSSTTAEPPALPPRDSQPISPVVEADVPAAPPLPPRKDAVDPPKEVEKAAPFAIERDSTAKNVPPLPPRNSAAPVASSEPAVQGLKEDEADEAGWGLDNEVVVEEGQS</sequence>
<feature type="compositionally biased region" description="Gly residues" evidence="9">
    <location>
        <begin position="898"/>
        <end position="910"/>
    </location>
</feature>
<feature type="compositionally biased region" description="Low complexity" evidence="9">
    <location>
        <begin position="698"/>
        <end position="707"/>
    </location>
</feature>
<dbReference type="GO" id="GO:0008289">
    <property type="term" value="F:lipid binding"/>
    <property type="evidence" value="ECO:0007669"/>
    <property type="project" value="UniProtKB-KW"/>
</dbReference>
<feature type="compositionally biased region" description="Low complexity" evidence="9">
    <location>
        <begin position="554"/>
        <end position="664"/>
    </location>
</feature>
<dbReference type="PROSITE" id="PS51847">
    <property type="entry name" value="SMP"/>
    <property type="match status" value="1"/>
</dbReference>
<dbReference type="Pfam" id="PF10296">
    <property type="entry name" value="MMM1"/>
    <property type="match status" value="1"/>
</dbReference>
<dbReference type="PROSITE" id="PS50003">
    <property type="entry name" value="PH_DOMAIN"/>
    <property type="match status" value="1"/>
</dbReference>
<evidence type="ECO:0000256" key="4">
    <source>
        <dbReference type="ARBA" id="ARBA00022824"/>
    </source>
</evidence>
<feature type="transmembrane region" description="Helical" evidence="10">
    <location>
        <begin position="7"/>
        <end position="32"/>
    </location>
</feature>
<dbReference type="GO" id="GO:0005789">
    <property type="term" value="C:endoplasmic reticulum membrane"/>
    <property type="evidence" value="ECO:0007669"/>
    <property type="project" value="UniProtKB-SubCell"/>
</dbReference>
<keyword evidence="5 10" id="KW-1133">Transmembrane helix</keyword>
<name>A0A061B7G4_RHOTO</name>
<dbReference type="PANTHER" id="PTHR13466:SF19">
    <property type="entry name" value="NUCLEUS-VACUOLE JUNCTION PROTEIN 2"/>
    <property type="match status" value="1"/>
</dbReference>
<keyword evidence="6" id="KW-0445">Lipid transport</keyword>
<keyword evidence="3 10" id="KW-0812">Transmembrane</keyword>
<proteinExistence type="predicted"/>
<dbReference type="GO" id="GO:0032865">
    <property type="term" value="C:ERMES complex"/>
    <property type="evidence" value="ECO:0007669"/>
    <property type="project" value="TreeGrafter"/>
</dbReference>
<keyword evidence="4" id="KW-0256">Endoplasmic reticulum</keyword>
<organism evidence="13">
    <name type="scientific">Rhodotorula toruloides</name>
    <name type="common">Yeast</name>
    <name type="synonym">Rhodosporidium toruloides</name>
    <dbReference type="NCBI Taxonomy" id="5286"/>
    <lineage>
        <taxon>Eukaryota</taxon>
        <taxon>Fungi</taxon>
        <taxon>Dikarya</taxon>
        <taxon>Basidiomycota</taxon>
        <taxon>Pucciniomycotina</taxon>
        <taxon>Microbotryomycetes</taxon>
        <taxon>Sporidiobolales</taxon>
        <taxon>Sporidiobolaceae</taxon>
        <taxon>Rhodotorula</taxon>
    </lineage>
</organism>
<evidence type="ECO:0000256" key="8">
    <source>
        <dbReference type="ARBA" id="ARBA00023136"/>
    </source>
</evidence>
<evidence type="ECO:0000256" key="6">
    <source>
        <dbReference type="ARBA" id="ARBA00023055"/>
    </source>
</evidence>
<feature type="compositionally biased region" description="Basic and acidic residues" evidence="9">
    <location>
        <begin position="716"/>
        <end position="728"/>
    </location>
</feature>
<feature type="compositionally biased region" description="Low complexity" evidence="9">
    <location>
        <begin position="788"/>
        <end position="800"/>
    </location>
</feature>
<protein>
    <submittedName>
        <fullName evidence="13">RHTO0S08e06194g1_1</fullName>
    </submittedName>
</protein>
<dbReference type="OrthoDB" id="26740at2759"/>
<gene>
    <name evidence="13" type="ORF">RHTO0S_08e06194g</name>
</gene>
<evidence type="ECO:0000256" key="9">
    <source>
        <dbReference type="SAM" id="MobiDB-lite"/>
    </source>
</evidence>
<feature type="compositionally biased region" description="Basic and acidic residues" evidence="9">
    <location>
        <begin position="678"/>
        <end position="697"/>
    </location>
</feature>
<dbReference type="GO" id="GO:0015914">
    <property type="term" value="P:phospholipid transport"/>
    <property type="evidence" value="ECO:0007669"/>
    <property type="project" value="TreeGrafter"/>
</dbReference>
<dbReference type="CDD" id="cd21675">
    <property type="entry name" value="SMP_TEX2"/>
    <property type="match status" value="1"/>
</dbReference>
<dbReference type="InterPro" id="IPR001849">
    <property type="entry name" value="PH_domain"/>
</dbReference>
<feature type="domain" description="SMP-LTD" evidence="12">
    <location>
        <begin position="264"/>
        <end position="455"/>
    </location>
</feature>
<dbReference type="AlphaFoldDB" id="A0A061B7G4"/>
<evidence type="ECO:0000256" key="2">
    <source>
        <dbReference type="ARBA" id="ARBA00022448"/>
    </source>
</evidence>
<feature type="compositionally biased region" description="Basic and acidic residues" evidence="9">
    <location>
        <begin position="1165"/>
        <end position="1189"/>
    </location>
</feature>
<feature type="compositionally biased region" description="Basic and acidic residues" evidence="9">
    <location>
        <begin position="1059"/>
        <end position="1077"/>
    </location>
</feature>
<evidence type="ECO:0000313" key="13">
    <source>
        <dbReference type="EMBL" id="CDR43813.1"/>
    </source>
</evidence>
<dbReference type="PANTHER" id="PTHR13466">
    <property type="entry name" value="TEX2 PROTEIN-RELATED"/>
    <property type="match status" value="1"/>
</dbReference>
<feature type="domain" description="PH" evidence="11">
    <location>
        <begin position="94"/>
        <end position="230"/>
    </location>
</feature>
<feature type="compositionally biased region" description="Basic and acidic residues" evidence="9">
    <location>
        <begin position="872"/>
        <end position="897"/>
    </location>
</feature>
<dbReference type="InterPro" id="IPR031468">
    <property type="entry name" value="SMP_LBD"/>
</dbReference>
<feature type="region of interest" description="Disordered" evidence="9">
    <location>
        <begin position="174"/>
        <end position="198"/>
    </location>
</feature>
<evidence type="ECO:0000256" key="7">
    <source>
        <dbReference type="ARBA" id="ARBA00023121"/>
    </source>
</evidence>
<evidence type="ECO:0000256" key="5">
    <source>
        <dbReference type="ARBA" id="ARBA00022989"/>
    </source>
</evidence>
<keyword evidence="8 10" id="KW-0472">Membrane</keyword>
<feature type="compositionally biased region" description="Low complexity" evidence="9">
    <location>
        <begin position="745"/>
        <end position="755"/>
    </location>
</feature>
<keyword evidence="7" id="KW-0446">Lipid-binding</keyword>
<feature type="compositionally biased region" description="Polar residues" evidence="9">
    <location>
        <begin position="185"/>
        <end position="195"/>
    </location>
</feature>
<dbReference type="GO" id="GO:1990456">
    <property type="term" value="P:mitochondrion-endoplasmic reticulum membrane tethering"/>
    <property type="evidence" value="ECO:0007669"/>
    <property type="project" value="TreeGrafter"/>
</dbReference>
<evidence type="ECO:0000259" key="11">
    <source>
        <dbReference type="PROSITE" id="PS50003"/>
    </source>
</evidence>
<feature type="compositionally biased region" description="Polar residues" evidence="9">
    <location>
        <begin position="934"/>
        <end position="943"/>
    </location>
</feature>
<reference evidence="13" key="1">
    <citation type="journal article" date="2014" name="Genome Announc.">
        <title>Draft genome sequence of Rhodosporidium toruloides CECT1137, an oleaginous yeast of biotechnological interest.</title>
        <authorList>
            <person name="Morin N."/>
            <person name="Calcas X."/>
            <person name="Devillers H."/>
            <person name="Durrens P."/>
            <person name="Sherman D.J."/>
            <person name="Nicaud J.-M."/>
            <person name="Neuveglise C."/>
        </authorList>
    </citation>
    <scope>NUCLEOTIDE SEQUENCE</scope>
    <source>
        <strain evidence="13">CECT1137</strain>
    </source>
</reference>
<evidence type="ECO:0000259" key="12">
    <source>
        <dbReference type="PROSITE" id="PS51847"/>
    </source>
</evidence>
<feature type="compositionally biased region" description="Low complexity" evidence="9">
    <location>
        <begin position="811"/>
        <end position="833"/>
    </location>
</feature>
<evidence type="ECO:0000256" key="1">
    <source>
        <dbReference type="ARBA" id="ARBA00004586"/>
    </source>
</evidence>
<feature type="compositionally biased region" description="Low complexity" evidence="9">
    <location>
        <begin position="1201"/>
        <end position="1212"/>
    </location>
</feature>
<feature type="compositionally biased region" description="Low complexity" evidence="9">
    <location>
        <begin position="968"/>
        <end position="1006"/>
    </location>
</feature>
<evidence type="ECO:0000256" key="3">
    <source>
        <dbReference type="ARBA" id="ARBA00022692"/>
    </source>
</evidence>
<feature type="compositionally biased region" description="Basic and acidic residues" evidence="9">
    <location>
        <begin position="1034"/>
        <end position="1048"/>
    </location>
</feature>
<keyword evidence="2" id="KW-0813">Transport</keyword>
<evidence type="ECO:0000256" key="10">
    <source>
        <dbReference type="SAM" id="Phobius"/>
    </source>
</evidence>
<accession>A0A061B7G4</accession>
<feature type="region of interest" description="Disordered" evidence="9">
    <location>
        <begin position="479"/>
        <end position="1238"/>
    </location>
</feature>